<keyword evidence="6 11" id="KW-0695">RNA-directed DNA polymerase</keyword>
<keyword evidence="12" id="KW-1185">Reference proteome</keyword>
<keyword evidence="5" id="KW-0460">Magnesium</keyword>
<organism evidence="11 12">
    <name type="scientific">Bacteroides difficilis</name>
    <dbReference type="NCBI Taxonomy" id="2763021"/>
    <lineage>
        <taxon>Bacteria</taxon>
        <taxon>Pseudomonadati</taxon>
        <taxon>Bacteroidota</taxon>
        <taxon>Bacteroidia</taxon>
        <taxon>Bacteroidales</taxon>
        <taxon>Bacteroidaceae</taxon>
        <taxon>Bacteroides</taxon>
    </lineage>
</organism>
<dbReference type="PRINTS" id="PR00866">
    <property type="entry name" value="RNADNAPOLMS"/>
</dbReference>
<dbReference type="Proteomes" id="UP000600600">
    <property type="component" value="Unassembled WGS sequence"/>
</dbReference>
<feature type="domain" description="Reverse transcriptase" evidence="10">
    <location>
        <begin position="56"/>
        <end position="269"/>
    </location>
</feature>
<dbReference type="PROSITE" id="PS50878">
    <property type="entry name" value="RT_POL"/>
    <property type="match status" value="1"/>
</dbReference>
<dbReference type="InterPro" id="IPR043502">
    <property type="entry name" value="DNA/RNA_pol_sf"/>
</dbReference>
<keyword evidence="4" id="KW-0479">Metal-binding</keyword>
<dbReference type="CDD" id="cd03487">
    <property type="entry name" value="RT_Bac_retron_II"/>
    <property type="match status" value="1"/>
</dbReference>
<evidence type="ECO:0000256" key="9">
    <source>
        <dbReference type="ARBA" id="ARBA00048173"/>
    </source>
</evidence>
<sequence length="354" mass="42073">MTFDEYRIKFSTKAYQYGYSEVYVSKCLNYAARLFDKNLPVIYDFEHFCRLVGYSSSYIKRAVNSPRSFYYDYNVPKKNGNGVRLISQPFPSLKEIQYWILNNILYKLEVSPYAKAYVPHRKFKDNLRFHKNKKFVITYDVANFFPSIKKEKIEAYFIELGYTELLSNLFSKLVTHRGYLPQGAPTSPYLSNLYMKQFDNKIAAYCKCRKIFYTRYADDLTFSSNEDVDINDLFNTIKIELSILNLELNQDKTHIMNSSSRQIVTGVVVNKRLQVPKEFRSEIRKECYYINKFGLSEHLARIKQTNEKYYIKGLLGRINYVLQIDPTNKEFKSYKKEMQRFVIRDINLDDYDVL</sequence>
<dbReference type="RefSeq" id="WP_186968497.1">
    <property type="nucleotide sequence ID" value="NZ_JACOOE010000015.1"/>
</dbReference>
<keyword evidence="2" id="KW-0808">Transferase</keyword>
<evidence type="ECO:0000256" key="5">
    <source>
        <dbReference type="ARBA" id="ARBA00022842"/>
    </source>
</evidence>
<evidence type="ECO:0000256" key="6">
    <source>
        <dbReference type="ARBA" id="ARBA00022918"/>
    </source>
</evidence>
<evidence type="ECO:0000313" key="11">
    <source>
        <dbReference type="EMBL" id="MBC5607123.1"/>
    </source>
</evidence>
<comment type="similarity">
    <text evidence="8">Belongs to the bacterial reverse transcriptase family.</text>
</comment>
<keyword evidence="7" id="KW-0051">Antiviral defense</keyword>
<comment type="caution">
    <text evidence="11">The sequence shown here is derived from an EMBL/GenBank/DDBJ whole genome shotgun (WGS) entry which is preliminary data.</text>
</comment>
<proteinExistence type="inferred from homology"/>
<evidence type="ECO:0000256" key="4">
    <source>
        <dbReference type="ARBA" id="ARBA00022723"/>
    </source>
</evidence>
<dbReference type="InterPro" id="IPR051083">
    <property type="entry name" value="GrpII_Intron_Splice-Mob/Def"/>
</dbReference>
<reference evidence="11 12" key="1">
    <citation type="submission" date="2020-08" db="EMBL/GenBank/DDBJ databases">
        <title>Genome public.</title>
        <authorList>
            <person name="Liu C."/>
            <person name="Sun Q."/>
        </authorList>
    </citation>
    <scope>NUCLEOTIDE SEQUENCE [LARGE SCALE GENOMIC DNA]</scope>
    <source>
        <strain evidence="11 12">M27</strain>
    </source>
</reference>
<dbReference type="EMBL" id="JACOOE010000015">
    <property type="protein sequence ID" value="MBC5607123.1"/>
    <property type="molecule type" value="Genomic_DNA"/>
</dbReference>
<name>A0ABR7CH67_9BACE</name>
<protein>
    <recommendedName>
        <fullName evidence="1">RNA-directed DNA polymerase</fullName>
        <ecNumber evidence="1">2.7.7.49</ecNumber>
    </recommendedName>
</protein>
<evidence type="ECO:0000256" key="3">
    <source>
        <dbReference type="ARBA" id="ARBA00022695"/>
    </source>
</evidence>
<accession>A0ABR7CH67</accession>
<gene>
    <name evidence="11" type="ORF">H8S67_21025</name>
</gene>
<evidence type="ECO:0000313" key="12">
    <source>
        <dbReference type="Proteomes" id="UP000600600"/>
    </source>
</evidence>
<keyword evidence="3" id="KW-0548">Nucleotidyltransferase</keyword>
<dbReference type="NCBIfam" id="NF038233">
    <property type="entry name" value="retron_St85_RT"/>
    <property type="match status" value="1"/>
</dbReference>
<dbReference type="PANTHER" id="PTHR34047">
    <property type="entry name" value="NUCLEAR INTRON MATURASE 1, MITOCHONDRIAL-RELATED"/>
    <property type="match status" value="1"/>
</dbReference>
<evidence type="ECO:0000256" key="1">
    <source>
        <dbReference type="ARBA" id="ARBA00012493"/>
    </source>
</evidence>
<evidence type="ECO:0000256" key="7">
    <source>
        <dbReference type="ARBA" id="ARBA00023118"/>
    </source>
</evidence>
<dbReference type="InterPro" id="IPR000123">
    <property type="entry name" value="Reverse_transcriptase_msDNA"/>
</dbReference>
<dbReference type="InterPro" id="IPR000477">
    <property type="entry name" value="RT_dom"/>
</dbReference>
<evidence type="ECO:0000259" key="10">
    <source>
        <dbReference type="PROSITE" id="PS50878"/>
    </source>
</evidence>
<dbReference type="GO" id="GO:0003964">
    <property type="term" value="F:RNA-directed DNA polymerase activity"/>
    <property type="evidence" value="ECO:0007669"/>
    <property type="project" value="UniProtKB-KW"/>
</dbReference>
<comment type="catalytic activity">
    <reaction evidence="9">
        <text>DNA(n) + a 2'-deoxyribonucleoside 5'-triphosphate = DNA(n+1) + diphosphate</text>
        <dbReference type="Rhea" id="RHEA:22508"/>
        <dbReference type="Rhea" id="RHEA-COMP:17339"/>
        <dbReference type="Rhea" id="RHEA-COMP:17340"/>
        <dbReference type="ChEBI" id="CHEBI:33019"/>
        <dbReference type="ChEBI" id="CHEBI:61560"/>
        <dbReference type="ChEBI" id="CHEBI:173112"/>
        <dbReference type="EC" id="2.7.7.49"/>
    </reaction>
</comment>
<evidence type="ECO:0000256" key="2">
    <source>
        <dbReference type="ARBA" id="ARBA00022679"/>
    </source>
</evidence>
<evidence type="ECO:0000256" key="8">
    <source>
        <dbReference type="ARBA" id="ARBA00034120"/>
    </source>
</evidence>
<dbReference type="Pfam" id="PF00078">
    <property type="entry name" value="RVT_1"/>
    <property type="match status" value="1"/>
</dbReference>
<dbReference type="PANTHER" id="PTHR34047:SF7">
    <property type="entry name" value="RNA-DIRECTED DNA POLYMERASE"/>
    <property type="match status" value="1"/>
</dbReference>
<dbReference type="EC" id="2.7.7.49" evidence="1"/>
<dbReference type="SUPFAM" id="SSF56672">
    <property type="entry name" value="DNA/RNA polymerases"/>
    <property type="match status" value="1"/>
</dbReference>